<gene>
    <name evidence="1" type="ORF">SPELUC_LOCUS1564</name>
</gene>
<proteinExistence type="predicted"/>
<reference evidence="1" key="1">
    <citation type="submission" date="2021-06" db="EMBL/GenBank/DDBJ databases">
        <authorList>
            <person name="Kallberg Y."/>
            <person name="Tangrot J."/>
            <person name="Rosling A."/>
        </authorList>
    </citation>
    <scope>NUCLEOTIDE SEQUENCE</scope>
    <source>
        <strain evidence="1">28 12/20/2015</strain>
    </source>
</reference>
<evidence type="ECO:0000313" key="2">
    <source>
        <dbReference type="Proteomes" id="UP000789366"/>
    </source>
</evidence>
<keyword evidence="2" id="KW-1185">Reference proteome</keyword>
<organism evidence="1 2">
    <name type="scientific">Cetraspora pellucida</name>
    <dbReference type="NCBI Taxonomy" id="1433469"/>
    <lineage>
        <taxon>Eukaryota</taxon>
        <taxon>Fungi</taxon>
        <taxon>Fungi incertae sedis</taxon>
        <taxon>Mucoromycota</taxon>
        <taxon>Glomeromycotina</taxon>
        <taxon>Glomeromycetes</taxon>
        <taxon>Diversisporales</taxon>
        <taxon>Gigasporaceae</taxon>
        <taxon>Cetraspora</taxon>
    </lineage>
</organism>
<protein>
    <submittedName>
        <fullName evidence="1">8641_t:CDS:1</fullName>
    </submittedName>
</protein>
<dbReference type="EMBL" id="CAJVPW010000860">
    <property type="protein sequence ID" value="CAG8468058.1"/>
    <property type="molecule type" value="Genomic_DNA"/>
</dbReference>
<sequence length="375" mass="43522">MFLANLQNLTLNILKETKHNAVQNIEVTELPSCKIYNKKILTVNFESFTILPYGHAENSELRNENAKVKAINAKLKQALEEHETRFMNLEQRDKEKTNLIAKIEQSDKEKTDLIAKLEYDVSLIKKQSLQDKDMALISKEVLVSSEINSINNHKQIVPQKSKFSEDKANDDFLDLKEKERVSNKIRQHNRERKLKCGSTIQDISSDLFYVIETINDQDPKLLHNQNLESFTKSQPISNGSDLLKQSSTEQNTNLQKIKAFEIDIQPLIQELLLEYSEKDCIRIVNVKEDLVIDQSPAIKLYQYRKYFEKRLDDILSENQRNNKRVNDLASGQIYDEMLQYLSACEEAKKTLPETEISEKTKEISIKNHAYQTNAK</sequence>
<name>A0ACA9KDW1_9GLOM</name>
<comment type="caution">
    <text evidence="1">The sequence shown here is derived from an EMBL/GenBank/DDBJ whole genome shotgun (WGS) entry which is preliminary data.</text>
</comment>
<feature type="non-terminal residue" evidence="1">
    <location>
        <position position="375"/>
    </location>
</feature>
<dbReference type="Proteomes" id="UP000789366">
    <property type="component" value="Unassembled WGS sequence"/>
</dbReference>
<evidence type="ECO:0000313" key="1">
    <source>
        <dbReference type="EMBL" id="CAG8468058.1"/>
    </source>
</evidence>
<accession>A0ACA9KDW1</accession>